<sequence>MAQVASSLLNVGLRVLVLERMTADDEGERDCQSFRVVLHREGLWWMIGSHAARRNLVLPSGATVGMARRCFGRPLLGTARALVPSKEVPSQTTGSPRWPCEVADDQSLWEVSRQCRAELSFSPAPPTESALVKDILHALDTPRRLWNVVRTAWGQYRPKE</sequence>
<name>A0A7S1EZ53_NOCSC</name>
<dbReference type="EMBL" id="HBFQ01012239">
    <property type="protein sequence ID" value="CAD8834223.1"/>
    <property type="molecule type" value="Transcribed_RNA"/>
</dbReference>
<reference evidence="1" key="1">
    <citation type="submission" date="2021-01" db="EMBL/GenBank/DDBJ databases">
        <authorList>
            <person name="Corre E."/>
            <person name="Pelletier E."/>
            <person name="Niang G."/>
            <person name="Scheremetjew M."/>
            <person name="Finn R."/>
            <person name="Kale V."/>
            <person name="Holt S."/>
            <person name="Cochrane G."/>
            <person name="Meng A."/>
            <person name="Brown T."/>
            <person name="Cohen L."/>
        </authorList>
    </citation>
    <scope>NUCLEOTIDE SEQUENCE</scope>
</reference>
<accession>A0A7S1EZ53</accession>
<protein>
    <submittedName>
        <fullName evidence="1">Uncharacterized protein</fullName>
    </submittedName>
</protein>
<proteinExistence type="predicted"/>
<organism evidence="1">
    <name type="scientific">Noctiluca scintillans</name>
    <name type="common">Sea sparkle</name>
    <name type="synonym">Red tide dinoflagellate</name>
    <dbReference type="NCBI Taxonomy" id="2966"/>
    <lineage>
        <taxon>Eukaryota</taxon>
        <taxon>Sar</taxon>
        <taxon>Alveolata</taxon>
        <taxon>Dinophyceae</taxon>
        <taxon>Noctilucales</taxon>
        <taxon>Noctilucaceae</taxon>
        <taxon>Noctiluca</taxon>
    </lineage>
</organism>
<gene>
    <name evidence="1" type="ORF">NSCI0253_LOCUS8571</name>
</gene>
<dbReference type="AlphaFoldDB" id="A0A7S1EZ53"/>
<evidence type="ECO:0000313" key="1">
    <source>
        <dbReference type="EMBL" id="CAD8834223.1"/>
    </source>
</evidence>